<proteinExistence type="predicted"/>
<reference evidence="1 2" key="1">
    <citation type="submission" date="2017-04" db="EMBL/GenBank/DDBJ databases">
        <title>Kefir bacterial isolates.</title>
        <authorList>
            <person name="Kim Y."/>
            <person name="Blasche S."/>
            <person name="Patil K.R."/>
        </authorList>
    </citation>
    <scope>NUCLEOTIDE SEQUENCE [LARGE SCALE GENOMIC DNA]</scope>
    <source>
        <strain evidence="1 2">KR</strain>
    </source>
</reference>
<name>A0A269XXR6_9PROT</name>
<dbReference type="OrthoDB" id="2817390at2"/>
<dbReference type="AlphaFoldDB" id="A0A269XXR6"/>
<protein>
    <submittedName>
        <fullName evidence="1">Uncharacterized protein</fullName>
    </submittedName>
</protein>
<dbReference type="RefSeq" id="WP_095350027.1">
    <property type="nucleotide sequence ID" value="NZ_NCXK01000014.1"/>
</dbReference>
<evidence type="ECO:0000313" key="2">
    <source>
        <dbReference type="Proteomes" id="UP000216151"/>
    </source>
</evidence>
<evidence type="ECO:0000313" key="1">
    <source>
        <dbReference type="EMBL" id="PAK77641.1"/>
    </source>
</evidence>
<sequence length="210" mass="24147">MIFIENIMTRLAVRRPVFCSEADFQHELALEIRTIDARLKVRLEWPLASTIRGAIDLIVIGEERCALELKYLCKKFETTLDGEQITLRHHGAPDQRRYDVCKDLRRMEEYVTMPGCSGGVLVLTNDPCYWKPSSRNDNVDAAFHLNESKALTGCLMWNERAQPGTIKRRESSLDIKGTYLLKWRDYCELPGPAGLFRYLWIPVGSGRVLL</sequence>
<organism evidence="1 2">
    <name type="scientific">Acetobacter fabarum</name>
    <dbReference type="NCBI Taxonomy" id="483199"/>
    <lineage>
        <taxon>Bacteria</taxon>
        <taxon>Pseudomonadati</taxon>
        <taxon>Pseudomonadota</taxon>
        <taxon>Alphaproteobacteria</taxon>
        <taxon>Acetobacterales</taxon>
        <taxon>Acetobacteraceae</taxon>
        <taxon>Acetobacter</taxon>
    </lineage>
</organism>
<dbReference type="Proteomes" id="UP000216151">
    <property type="component" value="Unassembled WGS sequence"/>
</dbReference>
<keyword evidence="2" id="KW-1185">Reference proteome</keyword>
<dbReference type="EMBL" id="NCXK01000014">
    <property type="protein sequence ID" value="PAK77641.1"/>
    <property type="molecule type" value="Genomic_DNA"/>
</dbReference>
<gene>
    <name evidence="1" type="ORF">B8X00_09895</name>
</gene>
<accession>A0A269XXR6</accession>
<comment type="caution">
    <text evidence="1">The sequence shown here is derived from an EMBL/GenBank/DDBJ whole genome shotgun (WGS) entry which is preliminary data.</text>
</comment>